<evidence type="ECO:0000256" key="2">
    <source>
        <dbReference type="SAM" id="MobiDB-lite"/>
    </source>
</evidence>
<feature type="region of interest" description="Disordered" evidence="2">
    <location>
        <begin position="514"/>
        <end position="536"/>
    </location>
</feature>
<gene>
    <name evidence="4" type="ORF">J2S63_002063</name>
</gene>
<organism evidence="4 5">
    <name type="scientific">Nocardioides marmoribigeumensis</name>
    <dbReference type="NCBI Taxonomy" id="433649"/>
    <lineage>
        <taxon>Bacteria</taxon>
        <taxon>Bacillati</taxon>
        <taxon>Actinomycetota</taxon>
        <taxon>Actinomycetes</taxon>
        <taxon>Propionibacteriales</taxon>
        <taxon>Nocardioidaceae</taxon>
        <taxon>Nocardioides</taxon>
    </lineage>
</organism>
<dbReference type="Gene3D" id="1.25.40.10">
    <property type="entry name" value="Tetratricopeptide repeat domain"/>
    <property type="match status" value="2"/>
</dbReference>
<feature type="coiled-coil region" evidence="1">
    <location>
        <begin position="468"/>
        <end position="495"/>
    </location>
</feature>
<accession>A0ABU2BV46</accession>
<sequence>MSMPTVDTTPDGLRAELLAAREEVHLGRPAQAQERYRSVAGALGEADDGSRVFAELRARVLLGLAIADFEVTGDLAASMRLMDQASAERQRADCAELVAPIAGARGLLLLRCGDVDRALDALDQGVALLDAAPVGDQLSLLLNRGTLHLERGALDAAAADFAECLERAGAAGDRMHAWKARHNLGYVEFLRGQLPRALAVMRQAETDNPGAPSPIALLDQARVLREAGLTDAAADLLERVAGMFEEAGLEQDLAETELALADCALLDPDTVEESVDLAYSALARLTRRGNTRWQRRAELQVLRAERQRVEPSGSTALADLADRADHLAATCAGEHRSDLAHQAGLLAAECRLRSGRSAGLPPVRQGDDVTTRLHTREVRALALDAAGQPRRALGEVRRGLAELGDYQRSFGSLDLRTASAVHGAALARLGLDVALRSGSAAAVFDVVERGRAVSTRLPPVRPPEDLGTAALLAELRRAEEELRAHEGDAADGESAHLRRRVGHLQREVRELAWTQGDHDDGAEPEAAAEAPRAGAVRSTLREAGQTLVSFARDRGEWVAVVLGRRTPSVHRLARIDVVASRVSRLRADLDALAMPFLPDGIRDVVRASAEGVLAELEATLLTPLGVDGPLVVSCSGDLCFLPWGLLPSRRGLPTVTAPSAAAWLRGHAARAQGRGDRVVALAGPDLRQAAPEARAVAQTWPGATLLDGPAATGEAMREALAGADLVHVAAHGTHRQDNPLFSSVRLADGALYAYELGRSGEGFAGCVVLSACDAGLATFRPGDESLGLSQVLLQLGAQVVVAAVARVNDEASATLMTRLHAEVAAGTDVAGALAAVQHDLAEDGTLVALAAVGGTW</sequence>
<protein>
    <submittedName>
        <fullName evidence="4">Tetratricopeptide (TPR) repeat protein</fullName>
    </submittedName>
</protein>
<feature type="compositionally biased region" description="Low complexity" evidence="2">
    <location>
        <begin position="524"/>
        <end position="535"/>
    </location>
</feature>
<dbReference type="SUPFAM" id="SSF48452">
    <property type="entry name" value="TPR-like"/>
    <property type="match status" value="1"/>
</dbReference>
<evidence type="ECO:0000259" key="3">
    <source>
        <dbReference type="Pfam" id="PF12770"/>
    </source>
</evidence>
<evidence type="ECO:0000256" key="1">
    <source>
        <dbReference type="SAM" id="Coils"/>
    </source>
</evidence>
<dbReference type="EMBL" id="JAVDYG010000001">
    <property type="protein sequence ID" value="MDR7362510.1"/>
    <property type="molecule type" value="Genomic_DNA"/>
</dbReference>
<reference evidence="4 5" key="1">
    <citation type="submission" date="2023-07" db="EMBL/GenBank/DDBJ databases">
        <title>Sequencing the genomes of 1000 actinobacteria strains.</title>
        <authorList>
            <person name="Klenk H.-P."/>
        </authorList>
    </citation>
    <scope>NUCLEOTIDE SEQUENCE [LARGE SCALE GENOMIC DNA]</scope>
    <source>
        <strain evidence="4 5">DSM 19426</strain>
    </source>
</reference>
<proteinExistence type="predicted"/>
<feature type="domain" description="CHAT" evidence="3">
    <location>
        <begin position="616"/>
        <end position="843"/>
    </location>
</feature>
<evidence type="ECO:0000313" key="5">
    <source>
        <dbReference type="Proteomes" id="UP001183648"/>
    </source>
</evidence>
<evidence type="ECO:0000313" key="4">
    <source>
        <dbReference type="EMBL" id="MDR7362510.1"/>
    </source>
</evidence>
<dbReference type="Proteomes" id="UP001183648">
    <property type="component" value="Unassembled WGS sequence"/>
</dbReference>
<dbReference type="InterPro" id="IPR024983">
    <property type="entry name" value="CHAT_dom"/>
</dbReference>
<dbReference type="Pfam" id="PF12770">
    <property type="entry name" value="CHAT"/>
    <property type="match status" value="1"/>
</dbReference>
<name>A0ABU2BV46_9ACTN</name>
<dbReference type="InterPro" id="IPR011990">
    <property type="entry name" value="TPR-like_helical_dom_sf"/>
</dbReference>
<keyword evidence="1" id="KW-0175">Coiled coil</keyword>
<comment type="caution">
    <text evidence="4">The sequence shown here is derived from an EMBL/GenBank/DDBJ whole genome shotgun (WGS) entry which is preliminary data.</text>
</comment>
<keyword evidence="5" id="KW-1185">Reference proteome</keyword>